<dbReference type="InterPro" id="IPR050228">
    <property type="entry name" value="Carboxylesterase_BioH"/>
</dbReference>
<organism evidence="3 4">
    <name type="scientific">Plantactinospora endophytica</name>
    <dbReference type="NCBI Taxonomy" id="673535"/>
    <lineage>
        <taxon>Bacteria</taxon>
        <taxon>Bacillati</taxon>
        <taxon>Actinomycetota</taxon>
        <taxon>Actinomycetes</taxon>
        <taxon>Micromonosporales</taxon>
        <taxon>Micromonosporaceae</taxon>
        <taxon>Plantactinospora</taxon>
    </lineage>
</organism>
<protein>
    <submittedName>
        <fullName evidence="3">Alpha/beta hydrolase</fullName>
    </submittedName>
</protein>
<evidence type="ECO:0000259" key="2">
    <source>
        <dbReference type="Pfam" id="PF00561"/>
    </source>
</evidence>
<feature type="domain" description="AB hydrolase-1" evidence="2">
    <location>
        <begin position="37"/>
        <end position="159"/>
    </location>
</feature>
<accession>A0ABQ4E3J5</accession>
<dbReference type="Gene3D" id="3.40.50.1820">
    <property type="entry name" value="alpha/beta hydrolase"/>
    <property type="match status" value="1"/>
</dbReference>
<dbReference type="EMBL" id="BONW01000020">
    <property type="protein sequence ID" value="GIG89272.1"/>
    <property type="molecule type" value="Genomic_DNA"/>
</dbReference>
<proteinExistence type="predicted"/>
<dbReference type="PANTHER" id="PTHR43194">
    <property type="entry name" value="HYDROLASE ALPHA/BETA FOLD FAMILY"/>
    <property type="match status" value="1"/>
</dbReference>
<feature type="compositionally biased region" description="Basic and acidic residues" evidence="1">
    <location>
        <begin position="273"/>
        <end position="288"/>
    </location>
</feature>
<dbReference type="RefSeq" id="WP_203867779.1">
    <property type="nucleotide sequence ID" value="NZ_BONW01000020.1"/>
</dbReference>
<dbReference type="InterPro" id="IPR029058">
    <property type="entry name" value="AB_hydrolase_fold"/>
</dbReference>
<dbReference type="Pfam" id="PF00561">
    <property type="entry name" value="Abhydrolase_1"/>
    <property type="match status" value="1"/>
</dbReference>
<dbReference type="SUPFAM" id="SSF53474">
    <property type="entry name" value="alpha/beta-Hydrolases"/>
    <property type="match status" value="1"/>
</dbReference>
<evidence type="ECO:0000313" key="3">
    <source>
        <dbReference type="EMBL" id="GIG89272.1"/>
    </source>
</evidence>
<feature type="region of interest" description="Disordered" evidence="1">
    <location>
        <begin position="273"/>
        <end position="297"/>
    </location>
</feature>
<gene>
    <name evidence="3" type="ORF">Pen02_42080</name>
</gene>
<keyword evidence="4" id="KW-1185">Reference proteome</keyword>
<dbReference type="GO" id="GO:0016787">
    <property type="term" value="F:hydrolase activity"/>
    <property type="evidence" value="ECO:0007669"/>
    <property type="project" value="UniProtKB-KW"/>
</dbReference>
<evidence type="ECO:0000256" key="1">
    <source>
        <dbReference type="SAM" id="MobiDB-lite"/>
    </source>
</evidence>
<name>A0ABQ4E3J5_9ACTN</name>
<keyword evidence="3" id="KW-0378">Hydrolase</keyword>
<evidence type="ECO:0000313" key="4">
    <source>
        <dbReference type="Proteomes" id="UP000646749"/>
    </source>
</evidence>
<comment type="caution">
    <text evidence="3">The sequence shown here is derived from an EMBL/GenBank/DDBJ whole genome shotgun (WGS) entry which is preliminary data.</text>
</comment>
<dbReference type="Proteomes" id="UP000646749">
    <property type="component" value="Unassembled WGS sequence"/>
</dbReference>
<sequence length="297" mass="32106">MSMVRANGLSLHVEQLAPPDAVAGTVSGVHGAAPTAVLIHGMALDTLASWYLTLAHPLAATGLRVIMYDLRGHGHSERPPEGYTLDDFVDDLAALLAALDVTGPVHLLGNSFGGTIAFGYATRYPERVAAIVAVESSPPIAAWFERVVQQLHGAATYLPREDALTEIRAERGEWASRRARLAREVLAATSLARDLPTSRLPSEERIAAIRCPVLWVYGGDSAVVELAPDVRRLLPEARIVTVSGQKHTLLVDQPSTVRDIVLSWLRQECGVHPRRPDTARLGGRDGQDQRSAPETIH</sequence>
<dbReference type="PANTHER" id="PTHR43194:SF2">
    <property type="entry name" value="PEROXISOMAL MEMBRANE PROTEIN LPX1"/>
    <property type="match status" value="1"/>
</dbReference>
<dbReference type="InterPro" id="IPR000073">
    <property type="entry name" value="AB_hydrolase_1"/>
</dbReference>
<dbReference type="PRINTS" id="PR00111">
    <property type="entry name" value="ABHYDROLASE"/>
</dbReference>
<reference evidence="3 4" key="1">
    <citation type="submission" date="2021-01" db="EMBL/GenBank/DDBJ databases">
        <title>Whole genome shotgun sequence of Plantactinospora endophytica NBRC 110450.</title>
        <authorList>
            <person name="Komaki H."/>
            <person name="Tamura T."/>
        </authorList>
    </citation>
    <scope>NUCLEOTIDE SEQUENCE [LARGE SCALE GENOMIC DNA]</scope>
    <source>
        <strain evidence="3 4">NBRC 110450</strain>
    </source>
</reference>